<organism evidence="1 2">
    <name type="scientific">Toxocara canis</name>
    <name type="common">Canine roundworm</name>
    <dbReference type="NCBI Taxonomy" id="6265"/>
    <lineage>
        <taxon>Eukaryota</taxon>
        <taxon>Metazoa</taxon>
        <taxon>Ecdysozoa</taxon>
        <taxon>Nematoda</taxon>
        <taxon>Chromadorea</taxon>
        <taxon>Rhabditida</taxon>
        <taxon>Spirurina</taxon>
        <taxon>Ascaridomorpha</taxon>
        <taxon>Ascaridoidea</taxon>
        <taxon>Toxocaridae</taxon>
        <taxon>Toxocara</taxon>
    </lineage>
</organism>
<sequence length="142" mass="16060">MGDRCAGLLDLVVVYRTSGTFLPLQRRSEITKSGVPELLALHRCSLNAFKGCAEFTSFRDYTLELEPREEFDGMPKGYAGLQGCLELCVLSPNFFCKVSIFILHSQTIKFRKAIKRPSAFLAHFLSYSLKCSIFIRFYLSLG</sequence>
<protein>
    <submittedName>
        <fullName evidence="1">Uncharacterized protein</fullName>
    </submittedName>
</protein>
<accession>A0A0B2VRL7</accession>
<gene>
    <name evidence="1" type="ORF">Tcan_17846</name>
</gene>
<evidence type="ECO:0000313" key="1">
    <source>
        <dbReference type="EMBL" id="KHN83665.1"/>
    </source>
</evidence>
<evidence type="ECO:0000313" key="2">
    <source>
        <dbReference type="Proteomes" id="UP000031036"/>
    </source>
</evidence>
<dbReference type="OrthoDB" id="5867217at2759"/>
<name>A0A0B2VRL7_TOXCA</name>
<dbReference type="AlphaFoldDB" id="A0A0B2VRL7"/>
<dbReference type="Proteomes" id="UP000031036">
    <property type="component" value="Unassembled WGS sequence"/>
</dbReference>
<dbReference type="EMBL" id="JPKZ01001172">
    <property type="protein sequence ID" value="KHN83665.1"/>
    <property type="molecule type" value="Genomic_DNA"/>
</dbReference>
<reference evidence="1 2" key="1">
    <citation type="submission" date="2014-11" db="EMBL/GenBank/DDBJ databases">
        <title>Genetic blueprint of the zoonotic pathogen Toxocara canis.</title>
        <authorList>
            <person name="Zhu X.-Q."/>
            <person name="Korhonen P.K."/>
            <person name="Cai H."/>
            <person name="Young N.D."/>
            <person name="Nejsum P."/>
            <person name="von Samson-Himmelstjerna G."/>
            <person name="Boag P.R."/>
            <person name="Tan P."/>
            <person name="Li Q."/>
            <person name="Min J."/>
            <person name="Yang Y."/>
            <person name="Wang X."/>
            <person name="Fang X."/>
            <person name="Hall R.S."/>
            <person name="Hofmann A."/>
            <person name="Sternberg P.W."/>
            <person name="Jex A.R."/>
            <person name="Gasser R.B."/>
        </authorList>
    </citation>
    <scope>NUCLEOTIDE SEQUENCE [LARGE SCALE GENOMIC DNA]</scope>
    <source>
        <strain evidence="1">PN_DK_2014</strain>
    </source>
</reference>
<proteinExistence type="predicted"/>
<keyword evidence="2" id="KW-1185">Reference proteome</keyword>
<dbReference type="STRING" id="6265.A0A0B2VRL7"/>
<comment type="caution">
    <text evidence="1">The sequence shown here is derived from an EMBL/GenBank/DDBJ whole genome shotgun (WGS) entry which is preliminary data.</text>
</comment>